<feature type="transmembrane region" description="Helical" evidence="8">
    <location>
        <begin position="47"/>
        <end position="66"/>
    </location>
</feature>
<organism evidence="9 10">
    <name type="scientific">Paenibacillus albilobatus</name>
    <dbReference type="NCBI Taxonomy" id="2716884"/>
    <lineage>
        <taxon>Bacteria</taxon>
        <taxon>Bacillati</taxon>
        <taxon>Bacillota</taxon>
        <taxon>Bacilli</taxon>
        <taxon>Bacillales</taxon>
        <taxon>Paenibacillaceae</taxon>
        <taxon>Paenibacillus</taxon>
    </lineage>
</organism>
<dbReference type="PANTHER" id="PTHR13285">
    <property type="entry name" value="ACYLTRANSFERASE"/>
    <property type="match status" value="1"/>
</dbReference>
<evidence type="ECO:0000256" key="2">
    <source>
        <dbReference type="ARBA" id="ARBA00010323"/>
    </source>
</evidence>
<gene>
    <name evidence="9" type="ORF">J2TS6_62520</name>
</gene>
<feature type="transmembrane region" description="Helical" evidence="8">
    <location>
        <begin position="441"/>
        <end position="460"/>
    </location>
</feature>
<dbReference type="InterPro" id="IPR004299">
    <property type="entry name" value="MBOAT_fam"/>
</dbReference>
<evidence type="ECO:0000256" key="3">
    <source>
        <dbReference type="ARBA" id="ARBA00022475"/>
    </source>
</evidence>
<dbReference type="PIRSF" id="PIRSF016636">
    <property type="entry name" value="AlgI_DltB"/>
    <property type="match status" value="1"/>
</dbReference>
<keyword evidence="6 7" id="KW-0472">Membrane</keyword>
<keyword evidence="5 8" id="KW-1133">Transmembrane helix</keyword>
<protein>
    <submittedName>
        <fullName evidence="9">Alginate O-acetylation protein</fullName>
    </submittedName>
</protein>
<evidence type="ECO:0000256" key="4">
    <source>
        <dbReference type="ARBA" id="ARBA00022692"/>
    </source>
</evidence>
<feature type="transmembrane region" description="Helical" evidence="8">
    <location>
        <begin position="400"/>
        <end position="420"/>
    </location>
</feature>
<dbReference type="InterPro" id="IPR028362">
    <property type="entry name" value="AlgI"/>
</dbReference>
<accession>A0A920CCU9</accession>
<keyword evidence="10" id="KW-1185">Reference proteome</keyword>
<dbReference type="Pfam" id="PF03062">
    <property type="entry name" value="MBOAT"/>
    <property type="match status" value="1"/>
</dbReference>
<dbReference type="InterPro" id="IPR051085">
    <property type="entry name" value="MB_O-acyltransferase"/>
</dbReference>
<evidence type="ECO:0000256" key="8">
    <source>
        <dbReference type="SAM" id="Phobius"/>
    </source>
</evidence>
<keyword evidence="7" id="KW-0012">Acyltransferase</keyword>
<keyword evidence="7" id="KW-0808">Transferase</keyword>
<reference evidence="9" key="1">
    <citation type="submission" date="2021-03" db="EMBL/GenBank/DDBJ databases">
        <title>Antimicrobial resistance genes in bacteria isolated from Japanese honey, and their potential for conferring macrolide and lincosamide resistance in the American foulbrood pathogen Paenibacillus larvae.</title>
        <authorList>
            <person name="Okamoto M."/>
            <person name="Kumagai M."/>
            <person name="Kanamori H."/>
            <person name="Takamatsu D."/>
        </authorList>
    </citation>
    <scope>NUCLEOTIDE SEQUENCE</scope>
    <source>
        <strain evidence="9">J2TS6</strain>
    </source>
</reference>
<dbReference type="PIRSF" id="PIRSF500217">
    <property type="entry name" value="AlgI"/>
    <property type="match status" value="1"/>
</dbReference>
<dbReference type="RefSeq" id="WP_212958912.1">
    <property type="nucleotide sequence ID" value="NZ_BORQ01000018.1"/>
</dbReference>
<evidence type="ECO:0000313" key="9">
    <source>
        <dbReference type="EMBL" id="GIO35111.1"/>
    </source>
</evidence>
<sequence length="472" mass="54845">MVFSSPVFLYCFLPIVLAIYFLIKIEYRNVFLLLSSLVFYAWGEPRFVFVIILSILINYLFGLLIHKCQVNVSSIISKIVMIVGVIANCGLLFYFKYFDFFISSVNRIPGVDWPLQHVILPIGISFFTFQGLSYVIDVYTQKVDVQTNLLKFALFKSFFPQLIAGPIVRYVDVHDQIDNRVTKIDDFAYGIRRFVIGLGKKIIIANTLGEIADSIFNLPYYQNSMATAWIGALCYTFQIYFDFSGYSDMAIGLARMFGFKFKENFDYPYISRSITEFWRRWHISLSSWFRDYLYIPLGGNRTGNVYFNLLVVFIVTGLWHGAAWNFILWGLWHGLFIIVERLLKKSNLKIKLPKIIGWLYTVLIVIVGWVLFRAPDLEYALNYLGIMFGALQPYNVGFTVWYYLTPMIISTLFIAIIASLPVTKFIQRQIGSYEQHSGLGLFVQNAYISFLLILCMMYMATSTYNPFIYFRF</sequence>
<dbReference type="GO" id="GO:0016746">
    <property type="term" value="F:acyltransferase activity"/>
    <property type="evidence" value="ECO:0007669"/>
    <property type="project" value="UniProtKB-KW"/>
</dbReference>
<dbReference type="AlphaFoldDB" id="A0A920CCU9"/>
<evidence type="ECO:0000256" key="6">
    <source>
        <dbReference type="ARBA" id="ARBA00023136"/>
    </source>
</evidence>
<evidence type="ECO:0000256" key="5">
    <source>
        <dbReference type="ARBA" id="ARBA00022989"/>
    </source>
</evidence>
<dbReference type="InterPro" id="IPR024194">
    <property type="entry name" value="Ac/AlaTfrase_AlgI/DltB"/>
</dbReference>
<feature type="transmembrane region" description="Helical" evidence="8">
    <location>
        <begin position="355"/>
        <end position="372"/>
    </location>
</feature>
<proteinExistence type="inferred from homology"/>
<dbReference type="GO" id="GO:0042121">
    <property type="term" value="P:alginic acid biosynthetic process"/>
    <property type="evidence" value="ECO:0007669"/>
    <property type="project" value="InterPro"/>
</dbReference>
<feature type="transmembrane region" description="Helical" evidence="8">
    <location>
        <begin position="115"/>
        <end position="136"/>
    </location>
</feature>
<comment type="subcellular location">
    <subcellularLocation>
        <location evidence="1">Cell membrane</location>
        <topology evidence="1">Multi-pass membrane protein</topology>
    </subcellularLocation>
</comment>
<keyword evidence="3 7" id="KW-1003">Cell membrane</keyword>
<dbReference type="EMBL" id="BORQ01000018">
    <property type="protein sequence ID" value="GIO35111.1"/>
    <property type="molecule type" value="Genomic_DNA"/>
</dbReference>
<comment type="caution">
    <text evidence="9">The sequence shown here is derived from an EMBL/GenBank/DDBJ whole genome shotgun (WGS) entry which is preliminary data.</text>
</comment>
<evidence type="ECO:0000256" key="7">
    <source>
        <dbReference type="PIRNR" id="PIRNR016636"/>
    </source>
</evidence>
<keyword evidence="4 8" id="KW-0812">Transmembrane</keyword>
<dbReference type="PANTHER" id="PTHR13285:SF18">
    <property type="entry name" value="PROTEIN-CYSTEINE N-PALMITOYLTRANSFERASE RASP"/>
    <property type="match status" value="1"/>
</dbReference>
<name>A0A920CCU9_9BACL</name>
<evidence type="ECO:0000313" key="10">
    <source>
        <dbReference type="Proteomes" id="UP000679779"/>
    </source>
</evidence>
<dbReference type="Proteomes" id="UP000679779">
    <property type="component" value="Unassembled WGS sequence"/>
</dbReference>
<dbReference type="GO" id="GO:0005886">
    <property type="term" value="C:plasma membrane"/>
    <property type="evidence" value="ECO:0007669"/>
    <property type="project" value="UniProtKB-SubCell"/>
</dbReference>
<comment type="similarity">
    <text evidence="2 7">Belongs to the membrane-bound acyltransferase family.</text>
</comment>
<feature type="transmembrane region" description="Helical" evidence="8">
    <location>
        <begin position="75"/>
        <end position="95"/>
    </location>
</feature>
<feature type="transmembrane region" description="Helical" evidence="8">
    <location>
        <begin position="303"/>
        <end position="320"/>
    </location>
</feature>
<evidence type="ECO:0000256" key="1">
    <source>
        <dbReference type="ARBA" id="ARBA00004651"/>
    </source>
</evidence>
<feature type="transmembrane region" description="Helical" evidence="8">
    <location>
        <begin position="7"/>
        <end position="27"/>
    </location>
</feature>